<name>A0A2G6K8N0_9ACTN</name>
<evidence type="ECO:0000256" key="8">
    <source>
        <dbReference type="SAM" id="Phobius"/>
    </source>
</evidence>
<dbReference type="PANTHER" id="PTHR32024:SF1">
    <property type="entry name" value="KTR SYSTEM POTASSIUM UPTAKE PROTEIN B"/>
    <property type="match status" value="1"/>
</dbReference>
<feature type="transmembrane region" description="Helical" evidence="8">
    <location>
        <begin position="352"/>
        <end position="373"/>
    </location>
</feature>
<evidence type="ECO:0000256" key="6">
    <source>
        <dbReference type="ARBA" id="ARBA00023065"/>
    </source>
</evidence>
<evidence type="ECO:0000256" key="5">
    <source>
        <dbReference type="ARBA" id="ARBA00022989"/>
    </source>
</evidence>
<feature type="transmembrane region" description="Helical" evidence="8">
    <location>
        <begin position="229"/>
        <end position="250"/>
    </location>
</feature>
<dbReference type="Proteomes" id="UP000230914">
    <property type="component" value="Unassembled WGS sequence"/>
</dbReference>
<reference evidence="9 10" key="1">
    <citation type="submission" date="2017-10" db="EMBL/GenBank/DDBJ databases">
        <title>Novel microbial diversity and functional potential in the marine mammal oral microbiome.</title>
        <authorList>
            <person name="Dudek N.K."/>
            <person name="Sun C.L."/>
            <person name="Burstein D."/>
            <person name="Kantor R.S."/>
            <person name="Aliaga Goltsman D.S."/>
            <person name="Bik E.M."/>
            <person name="Thomas B.C."/>
            <person name="Banfield J.F."/>
            <person name="Relman D.A."/>
        </authorList>
    </citation>
    <scope>NUCLEOTIDE SEQUENCE [LARGE SCALE GENOMIC DNA]</scope>
    <source>
        <strain evidence="9">DOLJORAL78_61_10</strain>
    </source>
</reference>
<dbReference type="GO" id="GO:0030001">
    <property type="term" value="P:metal ion transport"/>
    <property type="evidence" value="ECO:0007669"/>
    <property type="project" value="UniProtKB-ARBA"/>
</dbReference>
<evidence type="ECO:0000256" key="1">
    <source>
        <dbReference type="ARBA" id="ARBA00004651"/>
    </source>
</evidence>
<feature type="transmembrane region" description="Helical" evidence="8">
    <location>
        <begin position="408"/>
        <end position="429"/>
    </location>
</feature>
<feature type="transmembrane region" description="Helical" evidence="8">
    <location>
        <begin position="77"/>
        <end position="101"/>
    </location>
</feature>
<protein>
    <submittedName>
        <fullName evidence="9">ATPase</fullName>
    </submittedName>
</protein>
<dbReference type="EMBL" id="PDSL01000054">
    <property type="protein sequence ID" value="PIE32056.1"/>
    <property type="molecule type" value="Genomic_DNA"/>
</dbReference>
<evidence type="ECO:0000256" key="2">
    <source>
        <dbReference type="ARBA" id="ARBA00022448"/>
    </source>
</evidence>
<gene>
    <name evidence="9" type="ORF">CSA55_04220</name>
</gene>
<dbReference type="GO" id="GO:0005886">
    <property type="term" value="C:plasma membrane"/>
    <property type="evidence" value="ECO:0007669"/>
    <property type="project" value="UniProtKB-SubCell"/>
</dbReference>
<dbReference type="AlphaFoldDB" id="A0A2G6K8N0"/>
<comment type="subcellular location">
    <subcellularLocation>
        <location evidence="1">Cell membrane</location>
        <topology evidence="1">Multi-pass membrane protein</topology>
    </subcellularLocation>
</comment>
<proteinExistence type="predicted"/>
<dbReference type="GO" id="GO:0008324">
    <property type="term" value="F:monoatomic cation transmembrane transporter activity"/>
    <property type="evidence" value="ECO:0007669"/>
    <property type="project" value="InterPro"/>
</dbReference>
<accession>A0A2G6K8N0</accession>
<evidence type="ECO:0000313" key="9">
    <source>
        <dbReference type="EMBL" id="PIE32056.1"/>
    </source>
</evidence>
<dbReference type="Pfam" id="PF02386">
    <property type="entry name" value="TrkH"/>
    <property type="match status" value="1"/>
</dbReference>
<keyword evidence="7 8" id="KW-0472">Membrane</keyword>
<evidence type="ECO:0000256" key="7">
    <source>
        <dbReference type="ARBA" id="ARBA00023136"/>
    </source>
</evidence>
<dbReference type="InterPro" id="IPR003445">
    <property type="entry name" value="Cat_transpt"/>
</dbReference>
<feature type="transmembrane region" description="Helical" evidence="8">
    <location>
        <begin position="16"/>
        <end position="38"/>
    </location>
</feature>
<evidence type="ECO:0000313" key="10">
    <source>
        <dbReference type="Proteomes" id="UP000230914"/>
    </source>
</evidence>
<keyword evidence="4 8" id="KW-0812">Transmembrane</keyword>
<evidence type="ECO:0000256" key="3">
    <source>
        <dbReference type="ARBA" id="ARBA00022475"/>
    </source>
</evidence>
<organism evidence="9 10">
    <name type="scientific">Ilumatobacter coccineus</name>
    <dbReference type="NCBI Taxonomy" id="467094"/>
    <lineage>
        <taxon>Bacteria</taxon>
        <taxon>Bacillati</taxon>
        <taxon>Actinomycetota</taxon>
        <taxon>Acidimicrobiia</taxon>
        <taxon>Acidimicrobiales</taxon>
        <taxon>Ilumatobacteraceae</taxon>
        <taxon>Ilumatobacter</taxon>
    </lineage>
</organism>
<keyword evidence="3" id="KW-1003">Cell membrane</keyword>
<keyword evidence="6" id="KW-0406">Ion transport</keyword>
<dbReference type="PANTHER" id="PTHR32024">
    <property type="entry name" value="TRK SYSTEM POTASSIUM UPTAKE PROTEIN TRKG-RELATED"/>
    <property type="match status" value="1"/>
</dbReference>
<sequence length="447" mass="47583">MVIQRALNAVRNPAQLVLGSFITLILIGTILLSLPIAFDPGAPHNSFVDNLFWSTSASTVTGLSTTDISHFSIFGELVLLGLIQLGGFGIMTIGSVIALALSHRVGLRQRMLAQAEIGAVDIGELRFLIAAIARITIIVEASIAIILFIHLVTVDGVSEQRAAYSSIFHAVSAFNNAGISLNSDSLTTFATDALVVLPVTFAFILGGLGFPIIVEFARRVSPRRWSLHTRITLAATAALLVIGPVSVLVLEWTNPATLGPMNWWQKLLAAWFQGVTPRTAGFNTVDIGNMNESTLSVITGLMFVGAGPASTSGGIKVTTFAILAFAMWAEITGSSDVNVFRRRIPPHVIRQAMTVALLAVGTVFSTAVLLTLFSGFSFSSTIFEAASAFGTVGLSMGITPHLPVIGDLILIVVMLAGRVGPITFVAALAMRQRTRLYRFPEERPIIG</sequence>
<keyword evidence="2" id="KW-0813">Transport</keyword>
<feature type="transmembrane region" description="Helical" evidence="8">
    <location>
        <begin position="193"/>
        <end position="217"/>
    </location>
</feature>
<comment type="caution">
    <text evidence="9">The sequence shown here is derived from an EMBL/GenBank/DDBJ whole genome shotgun (WGS) entry which is preliminary data.</text>
</comment>
<evidence type="ECO:0000256" key="4">
    <source>
        <dbReference type="ARBA" id="ARBA00022692"/>
    </source>
</evidence>
<keyword evidence="5 8" id="KW-1133">Transmembrane helix</keyword>
<feature type="transmembrane region" description="Helical" evidence="8">
    <location>
        <begin position="127"/>
        <end position="152"/>
    </location>
</feature>
<feature type="transmembrane region" description="Helical" evidence="8">
    <location>
        <begin position="313"/>
        <end position="331"/>
    </location>
</feature>